<name>A0A6C0L354_9ZZZZ</name>
<accession>A0A6C0L354</accession>
<sequence length="208" mass="23508">MANNLNKGIAESIGRKRGRYGELMKGWIHWSTKRSTINGTTDKYIRNMLSQILREIHISQSKANSIINSVYKKDFDAYGITNKILETSGIIDVLHKDLDIRKNSVDIYLGALSECGVNTIGMNVVQKAGLCIFVQYIMCGGRTELEGFGISSDLIENRRKKVLSVQKEKIKAAQTIPVIVTVDSEDEKEEEEIIKQKQEEIPDSWEDL</sequence>
<protein>
    <submittedName>
        <fullName evidence="1">Uncharacterized protein</fullName>
    </submittedName>
</protein>
<dbReference type="EMBL" id="MN741025">
    <property type="protein sequence ID" value="QHU23154.1"/>
    <property type="molecule type" value="Genomic_DNA"/>
</dbReference>
<dbReference type="AlphaFoldDB" id="A0A6C0L354"/>
<reference evidence="1" key="1">
    <citation type="journal article" date="2020" name="Nature">
        <title>Giant virus diversity and host interactions through global metagenomics.</title>
        <authorList>
            <person name="Schulz F."/>
            <person name="Roux S."/>
            <person name="Paez-Espino D."/>
            <person name="Jungbluth S."/>
            <person name="Walsh D.A."/>
            <person name="Denef V.J."/>
            <person name="McMahon K.D."/>
            <person name="Konstantinidis K.T."/>
            <person name="Eloe-Fadrosh E.A."/>
            <person name="Kyrpides N.C."/>
            <person name="Woyke T."/>
        </authorList>
    </citation>
    <scope>NUCLEOTIDE SEQUENCE</scope>
    <source>
        <strain evidence="1">GVMAG-S-ERX555907-63</strain>
    </source>
</reference>
<evidence type="ECO:0000313" key="1">
    <source>
        <dbReference type="EMBL" id="QHU23154.1"/>
    </source>
</evidence>
<proteinExistence type="predicted"/>
<organism evidence="1">
    <name type="scientific">viral metagenome</name>
    <dbReference type="NCBI Taxonomy" id="1070528"/>
    <lineage>
        <taxon>unclassified sequences</taxon>
        <taxon>metagenomes</taxon>
        <taxon>organismal metagenomes</taxon>
    </lineage>
</organism>